<name>A0A7S3UD21_9CHLO</name>
<dbReference type="Gene3D" id="1.10.472.10">
    <property type="entry name" value="Cyclin-like"/>
    <property type="match status" value="2"/>
</dbReference>
<dbReference type="EMBL" id="HBIS01002219">
    <property type="protein sequence ID" value="CAE0608157.1"/>
    <property type="molecule type" value="Transcribed_RNA"/>
</dbReference>
<dbReference type="AlphaFoldDB" id="A0A7S3UD21"/>
<gene>
    <name evidence="2" type="ORF">PSAL00342_LOCUS1974</name>
</gene>
<feature type="domain" description="Cyclin N-terminal" evidence="1">
    <location>
        <begin position="183"/>
        <end position="301"/>
    </location>
</feature>
<evidence type="ECO:0000313" key="2">
    <source>
        <dbReference type="EMBL" id="CAE0608157.1"/>
    </source>
</evidence>
<dbReference type="SUPFAM" id="SSF47954">
    <property type="entry name" value="Cyclin-like"/>
    <property type="match status" value="2"/>
</dbReference>
<evidence type="ECO:0000259" key="1">
    <source>
        <dbReference type="Pfam" id="PF00134"/>
    </source>
</evidence>
<dbReference type="Pfam" id="PF00134">
    <property type="entry name" value="Cyclin_N"/>
    <property type="match status" value="1"/>
</dbReference>
<proteinExistence type="predicted"/>
<reference evidence="2" key="1">
    <citation type="submission" date="2021-01" db="EMBL/GenBank/DDBJ databases">
        <authorList>
            <person name="Corre E."/>
            <person name="Pelletier E."/>
            <person name="Niang G."/>
            <person name="Scheremetjew M."/>
            <person name="Finn R."/>
            <person name="Kale V."/>
            <person name="Holt S."/>
            <person name="Cochrane G."/>
            <person name="Meng A."/>
            <person name="Brown T."/>
            <person name="Cohen L."/>
        </authorList>
    </citation>
    <scope>NUCLEOTIDE SEQUENCE</scope>
    <source>
        <strain evidence="2">CCMP1897</strain>
    </source>
</reference>
<organism evidence="2">
    <name type="scientific">Picocystis salinarum</name>
    <dbReference type="NCBI Taxonomy" id="88271"/>
    <lineage>
        <taxon>Eukaryota</taxon>
        <taxon>Viridiplantae</taxon>
        <taxon>Chlorophyta</taxon>
        <taxon>Picocystophyceae</taxon>
        <taxon>Picocystales</taxon>
        <taxon>Picocystaceae</taxon>
        <taxon>Picocystis</taxon>
    </lineage>
</organism>
<sequence>MGNRLYTHFLASDMHALVLTCGSFATSNWRASARVRCPVVLSVRTTPPFSRSPWSIPLLVGMFRWRKHPHQRLGLLATAFVYVRLLVRHVLHMPLQMSLHVPALFLPKDARVGARTCNCSCLHCNWMTLPPHIVLGTLGTGARLHRRVASRARMDGACVRAFWRKEEIEEHSPSRKEGVPGAVEALCRRAACQLVIDTGARLKLPQPTVATCIVFYQEFFARQSLREHDHRDMALTCLFLACKVEETPRSLVDVIHVGYALAYRKHPDKVQQLSDKAFFQKHVVKVIRGEGVLLHTLQFQLEVDKPYPYMEKLSKCLPQDMPEDVKISLLQLAWDHVNNSYKTTTVCLQYPAADIAAACTQFAAALLRALPLLGPEDGKDFFWNTFGTSRKVRDEITSQLLLVYE</sequence>
<dbReference type="GO" id="GO:0016538">
    <property type="term" value="F:cyclin-dependent protein serine/threonine kinase regulator activity"/>
    <property type="evidence" value="ECO:0007669"/>
    <property type="project" value="InterPro"/>
</dbReference>
<protein>
    <recommendedName>
        <fullName evidence="1">Cyclin N-terminal domain-containing protein</fullName>
    </recommendedName>
</protein>
<dbReference type="InterPro" id="IPR043198">
    <property type="entry name" value="Cyclin/Ssn8"/>
</dbReference>
<dbReference type="GO" id="GO:0006357">
    <property type="term" value="P:regulation of transcription by RNA polymerase II"/>
    <property type="evidence" value="ECO:0007669"/>
    <property type="project" value="InterPro"/>
</dbReference>
<dbReference type="InterPro" id="IPR036915">
    <property type="entry name" value="Cyclin-like_sf"/>
</dbReference>
<dbReference type="PANTHER" id="PTHR10026">
    <property type="entry name" value="CYCLIN"/>
    <property type="match status" value="1"/>
</dbReference>
<dbReference type="InterPro" id="IPR006671">
    <property type="entry name" value="Cyclin_N"/>
</dbReference>
<accession>A0A7S3UD21</accession>